<protein>
    <recommendedName>
        <fullName evidence="2">Stability determinant domain-containing protein</fullName>
    </recommendedName>
</protein>
<dbReference type="Proteomes" id="UP000199412">
    <property type="component" value="Unassembled WGS sequence"/>
</dbReference>
<organism evidence="3 4">
    <name type="scientific">Rhodospira trueperi</name>
    <dbReference type="NCBI Taxonomy" id="69960"/>
    <lineage>
        <taxon>Bacteria</taxon>
        <taxon>Pseudomonadati</taxon>
        <taxon>Pseudomonadota</taxon>
        <taxon>Alphaproteobacteria</taxon>
        <taxon>Rhodospirillales</taxon>
        <taxon>Rhodospirillaceae</taxon>
        <taxon>Rhodospira</taxon>
    </lineage>
</organism>
<dbReference type="RefSeq" id="WP_092788135.1">
    <property type="nucleotide sequence ID" value="NZ_FNAP01000030.1"/>
</dbReference>
<dbReference type="EMBL" id="FNAP01000030">
    <property type="protein sequence ID" value="SDF07687.1"/>
    <property type="molecule type" value="Genomic_DNA"/>
</dbReference>
<dbReference type="Pfam" id="PF21217">
    <property type="entry name" value="PaaA2"/>
    <property type="match status" value="1"/>
</dbReference>
<evidence type="ECO:0000313" key="4">
    <source>
        <dbReference type="Proteomes" id="UP000199412"/>
    </source>
</evidence>
<dbReference type="Gene3D" id="6.20.450.20">
    <property type="match status" value="1"/>
</dbReference>
<name>A0A1G7I4L3_9PROT</name>
<evidence type="ECO:0000313" key="3">
    <source>
        <dbReference type="EMBL" id="SDF07687.1"/>
    </source>
</evidence>
<feature type="compositionally biased region" description="Polar residues" evidence="1">
    <location>
        <begin position="1"/>
        <end position="12"/>
    </location>
</feature>
<sequence>MPFVSLDQTRPTGRTRGVDDANARGADARRHADWLAGEIAASIDDPRPSIPHDVVMADLEADLAALPE</sequence>
<proteinExistence type="predicted"/>
<feature type="domain" description="Stability determinant" evidence="2">
    <location>
        <begin position="33"/>
        <end position="57"/>
    </location>
</feature>
<gene>
    <name evidence="3" type="ORF">SAMN05421720_13011</name>
</gene>
<evidence type="ECO:0000256" key="1">
    <source>
        <dbReference type="SAM" id="MobiDB-lite"/>
    </source>
</evidence>
<keyword evidence="4" id="KW-1185">Reference proteome</keyword>
<reference evidence="3 4" key="1">
    <citation type="submission" date="2016-10" db="EMBL/GenBank/DDBJ databases">
        <authorList>
            <person name="de Groot N.N."/>
        </authorList>
    </citation>
    <scope>NUCLEOTIDE SEQUENCE [LARGE SCALE GENOMIC DNA]</scope>
    <source>
        <strain evidence="3 4">ATCC 700224</strain>
    </source>
</reference>
<dbReference type="InterPro" id="IPR048851">
    <property type="entry name" value="PaaA2_dom"/>
</dbReference>
<evidence type="ECO:0000259" key="2">
    <source>
        <dbReference type="Pfam" id="PF21217"/>
    </source>
</evidence>
<accession>A0A1G7I4L3</accession>
<feature type="compositionally biased region" description="Basic and acidic residues" evidence="1">
    <location>
        <begin position="16"/>
        <end position="26"/>
    </location>
</feature>
<feature type="region of interest" description="Disordered" evidence="1">
    <location>
        <begin position="1"/>
        <end position="26"/>
    </location>
</feature>
<dbReference type="AlphaFoldDB" id="A0A1G7I4L3"/>